<dbReference type="Pfam" id="PF20684">
    <property type="entry name" value="Fung_rhodopsin"/>
    <property type="match status" value="1"/>
</dbReference>
<evidence type="ECO:0000256" key="4">
    <source>
        <dbReference type="ARBA" id="ARBA00023136"/>
    </source>
</evidence>
<sequence>MDTIPRPDGADVNIGARSLIVCWSLYGIAGAIVAARLYAQAIIIRKFEWEDIIIVLAIVFGILQMVLVQLSYGYGFGRHFFYLEPQQRVMIMKMQFIAMPLCILSTTAGRVSVALLMLRLFGSTQYRQRFLYFLIAQSVAVNLITIITIFTQCKPVSSIWDPIGVPGKCWDPKVQSFIGYFQGACNSITDLVLTCLTNLFNSASIACIIKTIELKDLSERADYAYDSASKVIWGVVENTIIMMGASIPLLRSFVTRSKTTKGGVFSTYTGANNSRSIQPYPSFEGSLLPVELTGIGNRGEGVVTGEWSVACKSKRRSQPWIEDQGL</sequence>
<reference evidence="8 9" key="1">
    <citation type="submission" date="2016-03" db="EMBL/GenBank/DDBJ databases">
        <authorList>
            <person name="Ploux O."/>
        </authorList>
    </citation>
    <scope>NUCLEOTIDE SEQUENCE [LARGE SCALE GENOMIC DNA]</scope>
    <source>
        <strain evidence="8 9">UAMH 11012</strain>
    </source>
</reference>
<dbReference type="AlphaFoldDB" id="A0A1L7X6Z2"/>
<dbReference type="PANTHER" id="PTHR33048">
    <property type="entry name" value="PTH11-LIKE INTEGRAL MEMBRANE PROTEIN (AFU_ORTHOLOGUE AFUA_5G11245)"/>
    <property type="match status" value="1"/>
</dbReference>
<evidence type="ECO:0000256" key="3">
    <source>
        <dbReference type="ARBA" id="ARBA00022989"/>
    </source>
</evidence>
<feature type="transmembrane region" description="Helical" evidence="6">
    <location>
        <begin position="94"/>
        <end position="118"/>
    </location>
</feature>
<evidence type="ECO:0000256" key="2">
    <source>
        <dbReference type="ARBA" id="ARBA00022692"/>
    </source>
</evidence>
<organism evidence="8 9">
    <name type="scientific">Phialocephala subalpina</name>
    <dbReference type="NCBI Taxonomy" id="576137"/>
    <lineage>
        <taxon>Eukaryota</taxon>
        <taxon>Fungi</taxon>
        <taxon>Dikarya</taxon>
        <taxon>Ascomycota</taxon>
        <taxon>Pezizomycotina</taxon>
        <taxon>Leotiomycetes</taxon>
        <taxon>Helotiales</taxon>
        <taxon>Mollisiaceae</taxon>
        <taxon>Phialocephala</taxon>
        <taxon>Phialocephala fortinii species complex</taxon>
    </lineage>
</organism>
<feature type="transmembrane region" description="Helical" evidence="6">
    <location>
        <begin position="130"/>
        <end position="150"/>
    </location>
</feature>
<feature type="transmembrane region" description="Helical" evidence="6">
    <location>
        <begin position="14"/>
        <end position="39"/>
    </location>
</feature>
<accession>A0A1L7X6Z2</accession>
<gene>
    <name evidence="8" type="ORF">PAC_10691</name>
</gene>
<evidence type="ECO:0000256" key="1">
    <source>
        <dbReference type="ARBA" id="ARBA00004141"/>
    </source>
</evidence>
<dbReference type="PANTHER" id="PTHR33048:SF146">
    <property type="entry name" value="INTEGRAL MEMBRANE PROTEIN"/>
    <property type="match status" value="1"/>
</dbReference>
<name>A0A1L7X6Z2_9HELO</name>
<dbReference type="InterPro" id="IPR052337">
    <property type="entry name" value="SAT4-like"/>
</dbReference>
<proteinExistence type="inferred from homology"/>
<evidence type="ECO:0000313" key="9">
    <source>
        <dbReference type="Proteomes" id="UP000184330"/>
    </source>
</evidence>
<keyword evidence="2 6" id="KW-0812">Transmembrane</keyword>
<comment type="subcellular location">
    <subcellularLocation>
        <location evidence="1">Membrane</location>
        <topology evidence="1">Multi-pass membrane protein</topology>
    </subcellularLocation>
</comment>
<dbReference type="OrthoDB" id="5429740at2759"/>
<keyword evidence="4 6" id="KW-0472">Membrane</keyword>
<evidence type="ECO:0000256" key="6">
    <source>
        <dbReference type="SAM" id="Phobius"/>
    </source>
</evidence>
<dbReference type="Proteomes" id="UP000184330">
    <property type="component" value="Unassembled WGS sequence"/>
</dbReference>
<feature type="transmembrane region" description="Helical" evidence="6">
    <location>
        <begin position="51"/>
        <end position="74"/>
    </location>
</feature>
<dbReference type="InterPro" id="IPR049326">
    <property type="entry name" value="Rhodopsin_dom_fungi"/>
</dbReference>
<keyword evidence="9" id="KW-1185">Reference proteome</keyword>
<dbReference type="EMBL" id="FJOG01000016">
    <property type="protein sequence ID" value="CZR60795.1"/>
    <property type="molecule type" value="Genomic_DNA"/>
</dbReference>
<keyword evidence="3 6" id="KW-1133">Transmembrane helix</keyword>
<feature type="domain" description="Rhodopsin" evidence="7">
    <location>
        <begin position="35"/>
        <end position="196"/>
    </location>
</feature>
<evidence type="ECO:0000256" key="5">
    <source>
        <dbReference type="ARBA" id="ARBA00038359"/>
    </source>
</evidence>
<comment type="similarity">
    <text evidence="5">Belongs to the SAT4 family.</text>
</comment>
<dbReference type="STRING" id="576137.A0A1L7X6Z2"/>
<evidence type="ECO:0000313" key="8">
    <source>
        <dbReference type="EMBL" id="CZR60795.1"/>
    </source>
</evidence>
<evidence type="ECO:0000259" key="7">
    <source>
        <dbReference type="Pfam" id="PF20684"/>
    </source>
</evidence>
<protein>
    <recommendedName>
        <fullName evidence="7">Rhodopsin domain-containing protein</fullName>
    </recommendedName>
</protein>
<dbReference type="GO" id="GO:0016020">
    <property type="term" value="C:membrane"/>
    <property type="evidence" value="ECO:0007669"/>
    <property type="project" value="UniProtKB-SubCell"/>
</dbReference>